<feature type="region of interest" description="Disordered" evidence="1">
    <location>
        <begin position="37"/>
        <end position="129"/>
    </location>
</feature>
<evidence type="ECO:0000256" key="1">
    <source>
        <dbReference type="SAM" id="MobiDB-lite"/>
    </source>
</evidence>
<evidence type="ECO:0000313" key="3">
    <source>
        <dbReference type="Proteomes" id="UP001434883"/>
    </source>
</evidence>
<organism evidence="2 3">
    <name type="scientific">Xenoophorus captivus</name>
    <dbReference type="NCBI Taxonomy" id="1517983"/>
    <lineage>
        <taxon>Eukaryota</taxon>
        <taxon>Metazoa</taxon>
        <taxon>Chordata</taxon>
        <taxon>Craniata</taxon>
        <taxon>Vertebrata</taxon>
        <taxon>Euteleostomi</taxon>
        <taxon>Actinopterygii</taxon>
        <taxon>Neopterygii</taxon>
        <taxon>Teleostei</taxon>
        <taxon>Neoteleostei</taxon>
        <taxon>Acanthomorphata</taxon>
        <taxon>Ovalentaria</taxon>
        <taxon>Atherinomorphae</taxon>
        <taxon>Cyprinodontiformes</taxon>
        <taxon>Goodeidae</taxon>
        <taxon>Xenoophorus</taxon>
    </lineage>
</organism>
<sequence>MIVCRLCVGQEALSVVSEDQPIFEPAFSAAPAMHMKSEMTSPGGFSQASKPSPEPTESEWVGSAAQNPGKRSEHVNGTSRGSPVDCSVTKRSRHMSSDGAPLPYQASYPEPRVSPQTTTPPSNNPTEEKRVIVPAGEASRLPQAGVLRHKMVSQRLANSSPCATPVTESEMCLCQILPFPKAAATSCSFHLL</sequence>
<dbReference type="Proteomes" id="UP001434883">
    <property type="component" value="Unassembled WGS sequence"/>
</dbReference>
<dbReference type="EMBL" id="JAHRIN010025448">
    <property type="protein sequence ID" value="MEQ2199770.1"/>
    <property type="molecule type" value="Genomic_DNA"/>
</dbReference>
<comment type="caution">
    <text evidence="2">The sequence shown here is derived from an EMBL/GenBank/DDBJ whole genome shotgun (WGS) entry which is preliminary data.</text>
</comment>
<gene>
    <name evidence="2" type="ORF">XENOCAPTIV_011205</name>
</gene>
<reference evidence="2 3" key="1">
    <citation type="submission" date="2021-06" db="EMBL/GenBank/DDBJ databases">
        <authorList>
            <person name="Palmer J.M."/>
        </authorList>
    </citation>
    <scope>NUCLEOTIDE SEQUENCE [LARGE SCALE GENOMIC DNA]</scope>
    <source>
        <strain evidence="2 3">XC_2019</strain>
        <tissue evidence="2">Muscle</tissue>
    </source>
</reference>
<feature type="compositionally biased region" description="Low complexity" evidence="1">
    <location>
        <begin position="114"/>
        <end position="125"/>
    </location>
</feature>
<name>A0ABV0QV98_9TELE</name>
<keyword evidence="3" id="KW-1185">Reference proteome</keyword>
<protein>
    <submittedName>
        <fullName evidence="2">Uncharacterized protein</fullName>
    </submittedName>
</protein>
<evidence type="ECO:0000313" key="2">
    <source>
        <dbReference type="EMBL" id="MEQ2199770.1"/>
    </source>
</evidence>
<accession>A0ABV0QV98</accession>
<proteinExistence type="predicted"/>
<feature type="compositionally biased region" description="Polar residues" evidence="1">
    <location>
        <begin position="38"/>
        <end position="50"/>
    </location>
</feature>